<feature type="domain" description="Peptidase M28" evidence="4">
    <location>
        <begin position="81"/>
        <end position="119"/>
    </location>
</feature>
<dbReference type="PANTHER" id="PTHR12147">
    <property type="entry name" value="METALLOPEPTIDASE M28 FAMILY MEMBER"/>
    <property type="match status" value="1"/>
</dbReference>
<dbReference type="SUPFAM" id="SSF53187">
    <property type="entry name" value="Zn-dependent exopeptidases"/>
    <property type="match status" value="2"/>
</dbReference>
<gene>
    <name evidence="6" type="ORF">GPM918_LOCUS21657</name>
    <name evidence="5" type="ORF">OVA965_LOCUS12212</name>
    <name evidence="8" type="ORF">SRO942_LOCUS21654</name>
    <name evidence="7" type="ORF">TMI583_LOCUS12218</name>
</gene>
<evidence type="ECO:0000313" key="7">
    <source>
        <dbReference type="EMBL" id="CAF3726211.1"/>
    </source>
</evidence>
<dbReference type="Proteomes" id="UP000681722">
    <property type="component" value="Unassembled WGS sequence"/>
</dbReference>
<dbReference type="GO" id="GO:0006508">
    <property type="term" value="P:proteolysis"/>
    <property type="evidence" value="ECO:0007669"/>
    <property type="project" value="InterPro"/>
</dbReference>
<organism evidence="6 9">
    <name type="scientific">Didymodactylos carnosus</name>
    <dbReference type="NCBI Taxonomy" id="1234261"/>
    <lineage>
        <taxon>Eukaryota</taxon>
        <taxon>Metazoa</taxon>
        <taxon>Spiralia</taxon>
        <taxon>Gnathifera</taxon>
        <taxon>Rotifera</taxon>
        <taxon>Eurotatoria</taxon>
        <taxon>Bdelloidea</taxon>
        <taxon>Philodinida</taxon>
        <taxon>Philodinidae</taxon>
        <taxon>Didymodactylos</taxon>
    </lineage>
</organism>
<dbReference type="Proteomes" id="UP000663829">
    <property type="component" value="Unassembled WGS sequence"/>
</dbReference>
<feature type="region of interest" description="Disordered" evidence="3">
    <location>
        <begin position="285"/>
        <end position="310"/>
    </location>
</feature>
<comment type="similarity">
    <text evidence="2">Belongs to the peptidase M28 family. M28B subfamily.</text>
</comment>
<evidence type="ECO:0000256" key="1">
    <source>
        <dbReference type="ARBA" id="ARBA00001947"/>
    </source>
</evidence>
<evidence type="ECO:0000313" key="5">
    <source>
        <dbReference type="EMBL" id="CAF0952153.1"/>
    </source>
</evidence>
<dbReference type="PANTHER" id="PTHR12147:SF26">
    <property type="entry name" value="PEPTIDASE M28 DOMAIN-CONTAINING PROTEIN"/>
    <property type="match status" value="1"/>
</dbReference>
<dbReference type="EMBL" id="CAJOBC010007187">
    <property type="protein sequence ID" value="CAF3924102.1"/>
    <property type="molecule type" value="Genomic_DNA"/>
</dbReference>
<dbReference type="EMBL" id="CAJNOK010004865">
    <property type="protein sequence ID" value="CAF0952153.1"/>
    <property type="molecule type" value="Genomic_DNA"/>
</dbReference>
<dbReference type="Proteomes" id="UP000682733">
    <property type="component" value="Unassembled WGS sequence"/>
</dbReference>
<dbReference type="Gene3D" id="3.50.30.30">
    <property type="match status" value="1"/>
</dbReference>
<protein>
    <recommendedName>
        <fullName evidence="4">Peptidase M28 domain-containing protein</fullName>
    </recommendedName>
</protein>
<dbReference type="InterPro" id="IPR045175">
    <property type="entry name" value="M28_fam"/>
</dbReference>
<dbReference type="Gene3D" id="3.40.630.10">
    <property type="entry name" value="Zn peptidases"/>
    <property type="match status" value="2"/>
</dbReference>
<evidence type="ECO:0000259" key="4">
    <source>
        <dbReference type="Pfam" id="PF04389"/>
    </source>
</evidence>
<evidence type="ECO:0000256" key="3">
    <source>
        <dbReference type="SAM" id="MobiDB-lite"/>
    </source>
</evidence>
<comment type="cofactor">
    <cofactor evidence="1">
        <name>Zn(2+)</name>
        <dbReference type="ChEBI" id="CHEBI:29105"/>
    </cofactor>
</comment>
<dbReference type="Pfam" id="PF04389">
    <property type="entry name" value="Peptidase_M28"/>
    <property type="match status" value="1"/>
</dbReference>
<proteinExistence type="inferred from homology"/>
<evidence type="ECO:0000313" key="8">
    <source>
        <dbReference type="EMBL" id="CAF3924102.1"/>
    </source>
</evidence>
<reference evidence="6" key="1">
    <citation type="submission" date="2021-02" db="EMBL/GenBank/DDBJ databases">
        <authorList>
            <person name="Nowell W R."/>
        </authorList>
    </citation>
    <scope>NUCLEOTIDE SEQUENCE</scope>
</reference>
<accession>A0A814TJG8</accession>
<keyword evidence="9" id="KW-1185">Reference proteome</keyword>
<dbReference type="GO" id="GO:0008235">
    <property type="term" value="F:metalloexopeptidase activity"/>
    <property type="evidence" value="ECO:0007669"/>
    <property type="project" value="InterPro"/>
</dbReference>
<evidence type="ECO:0000313" key="6">
    <source>
        <dbReference type="EMBL" id="CAF1160563.1"/>
    </source>
</evidence>
<dbReference type="InterPro" id="IPR007484">
    <property type="entry name" value="Peptidase_M28"/>
</dbReference>
<dbReference type="AlphaFoldDB" id="A0A814TJG8"/>
<sequence length="310" mass="33848">MEKSLLPANYGVAGLLIYNEDATADRNPPILANVHEDATYPALFLSYQAETTLVNAAQNLTMNTTVRIRISTEKVAAPIGNICAHTVTDDAIETIIIGSHSDGVSAGPGINDNGSGSATNPVLAPRNKLGPSIPNFVLSTLQIPCKILLVGWRRGRHSGSIRLTSLFRDWFTRDNLPYNMSEFNDRRDYGPFLAAGIVVSGLDAGAEGTKTKEERDYYNRMLGQGKGGIAGAIHDPCYHQAGDSLANINPLVYEKLTQGAAHVSEYLGRHSDLRSYLYPQAETRQLEKSSTNKAARKHNAQNEFYRKTDL</sequence>
<dbReference type="EMBL" id="CAJOBA010004871">
    <property type="protein sequence ID" value="CAF3726211.1"/>
    <property type="molecule type" value="Genomic_DNA"/>
</dbReference>
<comment type="caution">
    <text evidence="6">The sequence shown here is derived from an EMBL/GenBank/DDBJ whole genome shotgun (WGS) entry which is preliminary data.</text>
</comment>
<evidence type="ECO:0000256" key="2">
    <source>
        <dbReference type="ARBA" id="ARBA00005634"/>
    </source>
</evidence>
<dbReference type="Proteomes" id="UP000677228">
    <property type="component" value="Unassembled WGS sequence"/>
</dbReference>
<name>A0A814TJG8_9BILA</name>
<evidence type="ECO:0000313" key="9">
    <source>
        <dbReference type="Proteomes" id="UP000663829"/>
    </source>
</evidence>
<dbReference type="EMBL" id="CAJNOQ010007187">
    <property type="protein sequence ID" value="CAF1160563.1"/>
    <property type="molecule type" value="Genomic_DNA"/>
</dbReference>